<dbReference type="GO" id="GO:0016504">
    <property type="term" value="F:peptidase activator activity"/>
    <property type="evidence" value="ECO:0007669"/>
    <property type="project" value="TreeGrafter"/>
</dbReference>
<dbReference type="SMART" id="SM00042">
    <property type="entry name" value="CUB"/>
    <property type="match status" value="2"/>
</dbReference>
<dbReference type="Gene3D" id="2.40.50.120">
    <property type="match status" value="1"/>
</dbReference>
<evidence type="ECO:0000256" key="7">
    <source>
        <dbReference type="ARBA" id="ARBA00023157"/>
    </source>
</evidence>
<dbReference type="FunFam" id="2.60.120.290:FF:000013">
    <property type="entry name" value="Membrane frizzled-related protein"/>
    <property type="match status" value="1"/>
</dbReference>
<evidence type="ECO:0000256" key="3">
    <source>
        <dbReference type="ARBA" id="ARBA00022670"/>
    </source>
</evidence>
<dbReference type="CDD" id="cd03576">
    <property type="entry name" value="NTR_PCOLCE"/>
    <property type="match status" value="1"/>
</dbReference>
<reference evidence="15" key="1">
    <citation type="submission" date="2025-08" db="UniProtKB">
        <authorList>
            <consortium name="RefSeq"/>
        </authorList>
    </citation>
    <scope>IDENTIFICATION</scope>
</reference>
<keyword evidence="8" id="KW-0325">Glycoprotein</keyword>
<keyword evidence="14" id="KW-1185">Reference proteome</keyword>
<feature type="region of interest" description="Disordered" evidence="10">
    <location>
        <begin position="288"/>
        <end position="350"/>
    </location>
</feature>
<dbReference type="RefSeq" id="XP_033781487.1">
    <property type="nucleotide sequence ID" value="XM_033925596.1"/>
</dbReference>
<dbReference type="GO" id="GO:0005518">
    <property type="term" value="F:collagen binding"/>
    <property type="evidence" value="ECO:0007669"/>
    <property type="project" value="TreeGrafter"/>
</dbReference>
<organism evidence="14 15">
    <name type="scientific">Geotrypetes seraphini</name>
    <name type="common">Gaboon caecilian</name>
    <name type="synonym">Caecilia seraphini</name>
    <dbReference type="NCBI Taxonomy" id="260995"/>
    <lineage>
        <taxon>Eukaryota</taxon>
        <taxon>Metazoa</taxon>
        <taxon>Chordata</taxon>
        <taxon>Craniata</taxon>
        <taxon>Vertebrata</taxon>
        <taxon>Euteleostomi</taxon>
        <taxon>Amphibia</taxon>
        <taxon>Gymnophiona</taxon>
        <taxon>Geotrypetes</taxon>
    </lineage>
</organism>
<dbReference type="GO" id="GO:0008233">
    <property type="term" value="F:peptidase activity"/>
    <property type="evidence" value="ECO:0007669"/>
    <property type="project" value="UniProtKB-KW"/>
</dbReference>
<dbReference type="AlphaFoldDB" id="A0A6P8NY92"/>
<keyword evidence="4 11" id="KW-0732">Signal</keyword>
<dbReference type="InterPro" id="IPR008993">
    <property type="entry name" value="TIMP-like_OB-fold"/>
</dbReference>
<feature type="compositionally biased region" description="Basic and acidic residues" evidence="10">
    <location>
        <begin position="313"/>
        <end position="327"/>
    </location>
</feature>
<dbReference type="SMART" id="SM00643">
    <property type="entry name" value="C345C"/>
    <property type="match status" value="1"/>
</dbReference>
<comment type="subcellular location">
    <subcellularLocation>
        <location evidence="1">Secreted</location>
    </subcellularLocation>
</comment>
<dbReference type="Gene3D" id="2.60.120.290">
    <property type="entry name" value="Spermadhesin, CUB domain"/>
    <property type="match status" value="2"/>
</dbReference>
<dbReference type="CDD" id="cd00041">
    <property type="entry name" value="CUB"/>
    <property type="match status" value="2"/>
</dbReference>
<accession>A0A6P8NY92</accession>
<gene>
    <name evidence="15" type="primary">PCOLCE</name>
</gene>
<dbReference type="KEGG" id="gsh:117350891"/>
<sequence>MQPISLLFLAVLAWAAILCRGQQGAPQPNITRPVFLCGGDLTADSGYVASEGFPNFYPHNKKCTWTITVPEGQIVMLSFRVFDMEPDSACRYDFLDVYNGHSVAMQRLGHFCGTFRPGALLSTSNKMMLEMNSDEATNGRGFLAWYMAGIPHVNDHQFCGGKLEKPQGSLKTPNWPDSDYPAGISCSWHIIAPQDQIIQLSFGKFDVEEDTSCRYDYVAVFNGGETDNTRRIGKFCGDVSPSTIYSDANELLVQFVSDLSVTADGFSASYTIIPAVEKPSITRSEATIATAQVPKPVPGKKPKATIKPTTRPKPTDRPKPTRNEKAPQPKVPSSTPTKAPAKPPATQCPQRCQKKGTLQSNFCSSEFVVTGTVKTLAKVANDNSLYATVSIINSYKVGSLNVQQAGKTMNIKIVLVCPRCPILKRGGSYIFMGRIDETGRGQLQPESFVVLYKPEQQQVLTNLSKRSC</sequence>
<keyword evidence="7 9" id="KW-1015">Disulfide bond</keyword>
<keyword evidence="5" id="KW-0677">Repeat</keyword>
<dbReference type="OrthoDB" id="6116165at2759"/>
<evidence type="ECO:0000313" key="14">
    <source>
        <dbReference type="Proteomes" id="UP000515159"/>
    </source>
</evidence>
<evidence type="ECO:0000256" key="6">
    <source>
        <dbReference type="ARBA" id="ARBA00022801"/>
    </source>
</evidence>
<dbReference type="Proteomes" id="UP000515159">
    <property type="component" value="Chromosome 16"/>
</dbReference>
<feature type="domain" description="CUB" evidence="12">
    <location>
        <begin position="159"/>
        <end position="273"/>
    </location>
</feature>
<dbReference type="InterPro" id="IPR001134">
    <property type="entry name" value="Netrin_domain"/>
</dbReference>
<evidence type="ECO:0000256" key="11">
    <source>
        <dbReference type="SAM" id="SignalP"/>
    </source>
</evidence>
<keyword evidence="2" id="KW-0964">Secreted</keyword>
<dbReference type="SUPFAM" id="SSF49854">
    <property type="entry name" value="Spermadhesin, CUB domain"/>
    <property type="match status" value="2"/>
</dbReference>
<evidence type="ECO:0000259" key="12">
    <source>
        <dbReference type="PROSITE" id="PS01180"/>
    </source>
</evidence>
<evidence type="ECO:0000259" key="13">
    <source>
        <dbReference type="PROSITE" id="PS50189"/>
    </source>
</evidence>
<evidence type="ECO:0000256" key="2">
    <source>
        <dbReference type="ARBA" id="ARBA00022525"/>
    </source>
</evidence>
<dbReference type="InParanoid" id="A0A6P8NY92"/>
<dbReference type="PANTHER" id="PTHR24251">
    <property type="entry name" value="OVOCHYMASE-RELATED"/>
    <property type="match status" value="1"/>
</dbReference>
<evidence type="ECO:0000313" key="15">
    <source>
        <dbReference type="RefSeq" id="XP_033781487.1"/>
    </source>
</evidence>
<dbReference type="Pfam" id="PF01759">
    <property type="entry name" value="NTR"/>
    <property type="match status" value="1"/>
</dbReference>
<dbReference type="InterPro" id="IPR035914">
    <property type="entry name" value="Sperma_CUB_dom_sf"/>
</dbReference>
<evidence type="ECO:0000256" key="8">
    <source>
        <dbReference type="ARBA" id="ARBA00023180"/>
    </source>
</evidence>
<evidence type="ECO:0000256" key="5">
    <source>
        <dbReference type="ARBA" id="ARBA00022737"/>
    </source>
</evidence>
<dbReference type="FunCoup" id="A0A6P8NY92">
    <property type="interactions" value="138"/>
</dbReference>
<dbReference type="GO" id="GO:0006508">
    <property type="term" value="P:proteolysis"/>
    <property type="evidence" value="ECO:0007669"/>
    <property type="project" value="UniProtKB-KW"/>
</dbReference>
<protein>
    <submittedName>
        <fullName evidence="15">Procollagen C-endopeptidase enhancer 1</fullName>
    </submittedName>
</protein>
<keyword evidence="6" id="KW-0378">Hydrolase</keyword>
<evidence type="ECO:0000256" key="9">
    <source>
        <dbReference type="PROSITE-ProRule" id="PRU00059"/>
    </source>
</evidence>
<dbReference type="FunFam" id="2.60.120.290:FF:000005">
    <property type="entry name" value="Procollagen C-endopeptidase enhancer 1"/>
    <property type="match status" value="1"/>
</dbReference>
<proteinExistence type="predicted"/>
<feature type="domain" description="CUB" evidence="12">
    <location>
        <begin position="37"/>
        <end position="149"/>
    </location>
</feature>
<dbReference type="InterPro" id="IPR035814">
    <property type="entry name" value="NTR_PCOLCE"/>
</dbReference>
<dbReference type="PANTHER" id="PTHR24251:SF24">
    <property type="entry name" value="PROCOLLAGEN C-ENDOPEPTIDASE ENHANCER 1"/>
    <property type="match status" value="1"/>
</dbReference>
<evidence type="ECO:0000256" key="4">
    <source>
        <dbReference type="ARBA" id="ARBA00022729"/>
    </source>
</evidence>
<comment type="caution">
    <text evidence="9">Lacks conserved residue(s) required for the propagation of feature annotation.</text>
</comment>
<dbReference type="PROSITE" id="PS01180">
    <property type="entry name" value="CUB"/>
    <property type="match status" value="2"/>
</dbReference>
<evidence type="ECO:0000256" key="10">
    <source>
        <dbReference type="SAM" id="MobiDB-lite"/>
    </source>
</evidence>
<keyword evidence="3" id="KW-0645">Protease</keyword>
<dbReference type="GO" id="GO:0005615">
    <property type="term" value="C:extracellular space"/>
    <property type="evidence" value="ECO:0007669"/>
    <property type="project" value="TreeGrafter"/>
</dbReference>
<feature type="chain" id="PRO_5028055537" evidence="11">
    <location>
        <begin position="22"/>
        <end position="468"/>
    </location>
</feature>
<dbReference type="CTD" id="5118"/>
<dbReference type="InterPro" id="IPR018933">
    <property type="entry name" value="Netrin_module_non-TIMP"/>
</dbReference>
<feature type="domain" description="NTR" evidence="13">
    <location>
        <begin position="348"/>
        <end position="468"/>
    </location>
</feature>
<dbReference type="Pfam" id="PF00431">
    <property type="entry name" value="CUB"/>
    <property type="match status" value="2"/>
</dbReference>
<dbReference type="PROSITE" id="PS50189">
    <property type="entry name" value="NTR"/>
    <property type="match status" value="1"/>
</dbReference>
<feature type="signal peptide" evidence="11">
    <location>
        <begin position="1"/>
        <end position="21"/>
    </location>
</feature>
<feature type="disulfide bond" evidence="9">
    <location>
        <begin position="159"/>
        <end position="186"/>
    </location>
</feature>
<name>A0A6P8NY92_GEOSA</name>
<dbReference type="GeneID" id="117350891"/>
<evidence type="ECO:0000256" key="1">
    <source>
        <dbReference type="ARBA" id="ARBA00004613"/>
    </source>
</evidence>
<dbReference type="InterPro" id="IPR000859">
    <property type="entry name" value="CUB_dom"/>
</dbReference>
<dbReference type="SUPFAM" id="SSF50242">
    <property type="entry name" value="TIMP-like"/>
    <property type="match status" value="1"/>
</dbReference>